<dbReference type="InterPro" id="IPR013221">
    <property type="entry name" value="Mur_ligase_cen"/>
</dbReference>
<keyword evidence="14" id="KW-1185">Reference proteome</keyword>
<feature type="domain" description="Mur ligase central" evidence="12">
    <location>
        <begin position="51"/>
        <end position="269"/>
    </location>
</feature>
<reference evidence="13" key="1">
    <citation type="submission" date="2007-10" db="EMBL/GenBank/DDBJ databases">
        <authorList>
            <person name="Fulton L."/>
            <person name="Clifton S."/>
            <person name="Fulton B."/>
            <person name="Xu J."/>
            <person name="Minx P."/>
            <person name="Pepin K.H."/>
            <person name="Johnson M."/>
            <person name="Thiruvilangam P."/>
            <person name="Bhonagiri V."/>
            <person name="Nash W.E."/>
            <person name="Mardis E.R."/>
            <person name="Wilson R.K."/>
        </authorList>
    </citation>
    <scope>NUCLEOTIDE SEQUENCE [LARGE SCALE GENOMIC DNA]</scope>
    <source>
        <strain evidence="13">DSM 15702</strain>
    </source>
</reference>
<evidence type="ECO:0000256" key="10">
    <source>
        <dbReference type="PIRNR" id="PIRNR001563"/>
    </source>
</evidence>
<name>B0MKS8_9FIRM</name>
<dbReference type="GO" id="GO:0008841">
    <property type="term" value="F:dihydrofolate synthase activity"/>
    <property type="evidence" value="ECO:0007669"/>
    <property type="project" value="TreeGrafter"/>
</dbReference>
<dbReference type="GO" id="GO:0005829">
    <property type="term" value="C:cytosol"/>
    <property type="evidence" value="ECO:0007669"/>
    <property type="project" value="TreeGrafter"/>
</dbReference>
<dbReference type="AlphaFoldDB" id="B0MKS8"/>
<dbReference type="SUPFAM" id="SSF53623">
    <property type="entry name" value="MurD-like peptide ligases, catalytic domain"/>
    <property type="match status" value="1"/>
</dbReference>
<comment type="similarity">
    <text evidence="1 10">Belongs to the folylpolyglutamate synthase family.</text>
</comment>
<evidence type="ECO:0000256" key="8">
    <source>
        <dbReference type="ARBA" id="ARBA00030592"/>
    </source>
</evidence>
<evidence type="ECO:0000256" key="5">
    <source>
        <dbReference type="ARBA" id="ARBA00022741"/>
    </source>
</evidence>
<protein>
    <recommendedName>
        <fullName evidence="2">tetrahydrofolate synthase</fullName>
        <ecNumber evidence="2">6.3.2.17</ecNumber>
    </recommendedName>
    <alternativeName>
        <fullName evidence="8">Tetrahydrofolylpolyglutamate synthase</fullName>
    </alternativeName>
</protein>
<keyword evidence="3 10" id="KW-0436">Ligase</keyword>
<accession>B0MKS8</accession>
<dbReference type="InterPro" id="IPR004101">
    <property type="entry name" value="Mur_ligase_C"/>
</dbReference>
<dbReference type="InterPro" id="IPR001645">
    <property type="entry name" value="Folylpolyglutamate_synth"/>
</dbReference>
<dbReference type="PANTHER" id="PTHR11136">
    <property type="entry name" value="FOLYLPOLYGLUTAMATE SYNTHASE-RELATED"/>
    <property type="match status" value="1"/>
</dbReference>
<proteinExistence type="inferred from homology"/>
<organism evidence="13 14">
    <name type="scientific">[Eubacterium] siraeum DSM 15702</name>
    <dbReference type="NCBI Taxonomy" id="428128"/>
    <lineage>
        <taxon>Bacteria</taxon>
        <taxon>Bacillati</taxon>
        <taxon>Bacillota</taxon>
        <taxon>Clostridia</taxon>
        <taxon>Eubacteriales</taxon>
        <taxon>Oscillospiraceae</taxon>
        <taxon>Oscillospiraceae incertae sedis</taxon>
    </lineage>
</organism>
<keyword evidence="7" id="KW-0460">Magnesium</keyword>
<dbReference type="SUPFAM" id="SSF53244">
    <property type="entry name" value="MurD-like peptide ligases, peptide-binding domain"/>
    <property type="match status" value="1"/>
</dbReference>
<dbReference type="Pfam" id="PF08245">
    <property type="entry name" value="Mur_ligase_M"/>
    <property type="match status" value="1"/>
</dbReference>
<dbReference type="NCBIfam" id="TIGR01499">
    <property type="entry name" value="folC"/>
    <property type="match status" value="1"/>
</dbReference>
<feature type="domain" description="Mur ligase C-terminal" evidence="11">
    <location>
        <begin position="292"/>
        <end position="409"/>
    </location>
</feature>
<evidence type="ECO:0000256" key="9">
    <source>
        <dbReference type="ARBA" id="ARBA00047493"/>
    </source>
</evidence>
<dbReference type="Gene3D" id="3.90.190.20">
    <property type="entry name" value="Mur ligase, C-terminal domain"/>
    <property type="match status" value="1"/>
</dbReference>
<dbReference type="Proteomes" id="UP000005326">
    <property type="component" value="Unassembled WGS sequence"/>
</dbReference>
<dbReference type="PANTHER" id="PTHR11136:SF0">
    <property type="entry name" value="DIHYDROFOLATE SYNTHETASE-RELATED"/>
    <property type="match status" value="1"/>
</dbReference>
<keyword evidence="6 10" id="KW-0067">ATP-binding</keyword>
<keyword evidence="5 10" id="KW-0547">Nucleotide-binding</keyword>
<sequence>MRKETHMTYEQAFEYVGSFTKSGTPVKDLIRFVILMRLLGNPQNELKIVHVAGTNGKGSVCEYISNAVKADNKSVGKFTSPYIDCIEERIQVNGKYISRPAFALLCEQVKNAVEQTGFDGFSQFEILCAIALLYFYKEQVDVAVIETGIGGLLDCTNVVNPIVSVITAVDFDHTDVLGDTLTEIARHKAGIIKPSVPCIVYPGQAKEVMRVIDDKCREYNCEEIIPDMTRVQMLHMDITDVFFSYKGMNYHLIMSGEHQIKNALCAIEACRILNIEYSSVFTGLERSALRARMEEVSVNGAACIIDGSHNPSAMRAAEKLLSCDKRKIHAVVGMMANKDWQTALKIILPRFEDVIFVDGFMPGCVPASQLTRFAIEQGVRATACGDLNSAISQATLKAGTKDIAMITGSLYLASAAEKIISK</sequence>
<dbReference type="Gene3D" id="3.40.1190.10">
    <property type="entry name" value="Mur-like, catalytic domain"/>
    <property type="match status" value="1"/>
</dbReference>
<dbReference type="GO" id="GO:0005524">
    <property type="term" value="F:ATP binding"/>
    <property type="evidence" value="ECO:0007669"/>
    <property type="project" value="UniProtKB-KW"/>
</dbReference>
<evidence type="ECO:0000313" key="13">
    <source>
        <dbReference type="EMBL" id="EDS01761.1"/>
    </source>
</evidence>
<gene>
    <name evidence="13" type="primary">folC</name>
    <name evidence="13" type="ORF">EUBSIR_00414</name>
</gene>
<dbReference type="PROSITE" id="PS01012">
    <property type="entry name" value="FOLYLPOLYGLU_SYNT_2"/>
    <property type="match status" value="1"/>
</dbReference>
<dbReference type="GO" id="GO:0004326">
    <property type="term" value="F:tetrahydrofolylpolyglutamate synthase activity"/>
    <property type="evidence" value="ECO:0007669"/>
    <property type="project" value="UniProtKB-EC"/>
</dbReference>
<comment type="catalytic activity">
    <reaction evidence="9">
        <text>(6S)-5,6,7,8-tetrahydrofolyl-(gamma-L-Glu)(n) + L-glutamate + ATP = (6S)-5,6,7,8-tetrahydrofolyl-(gamma-L-Glu)(n+1) + ADP + phosphate + H(+)</text>
        <dbReference type="Rhea" id="RHEA:10580"/>
        <dbReference type="Rhea" id="RHEA-COMP:14738"/>
        <dbReference type="Rhea" id="RHEA-COMP:14740"/>
        <dbReference type="ChEBI" id="CHEBI:15378"/>
        <dbReference type="ChEBI" id="CHEBI:29985"/>
        <dbReference type="ChEBI" id="CHEBI:30616"/>
        <dbReference type="ChEBI" id="CHEBI:43474"/>
        <dbReference type="ChEBI" id="CHEBI:141005"/>
        <dbReference type="ChEBI" id="CHEBI:456216"/>
        <dbReference type="EC" id="6.3.2.17"/>
    </reaction>
</comment>
<evidence type="ECO:0000256" key="4">
    <source>
        <dbReference type="ARBA" id="ARBA00022723"/>
    </source>
</evidence>
<evidence type="ECO:0000313" key="14">
    <source>
        <dbReference type="Proteomes" id="UP000005326"/>
    </source>
</evidence>
<evidence type="ECO:0000256" key="6">
    <source>
        <dbReference type="ARBA" id="ARBA00022840"/>
    </source>
</evidence>
<dbReference type="GO" id="GO:0046872">
    <property type="term" value="F:metal ion binding"/>
    <property type="evidence" value="ECO:0007669"/>
    <property type="project" value="UniProtKB-KW"/>
</dbReference>
<dbReference type="EMBL" id="ABCA03000032">
    <property type="protein sequence ID" value="EDS01761.1"/>
    <property type="molecule type" value="Genomic_DNA"/>
</dbReference>
<evidence type="ECO:0000259" key="11">
    <source>
        <dbReference type="Pfam" id="PF02875"/>
    </source>
</evidence>
<dbReference type="Pfam" id="PF02875">
    <property type="entry name" value="Mur_ligase_C"/>
    <property type="match status" value="1"/>
</dbReference>
<dbReference type="InterPro" id="IPR018109">
    <property type="entry name" value="Folylpolyglutamate_synth_CS"/>
</dbReference>
<evidence type="ECO:0000259" key="12">
    <source>
        <dbReference type="Pfam" id="PF08245"/>
    </source>
</evidence>
<evidence type="ECO:0000256" key="7">
    <source>
        <dbReference type="ARBA" id="ARBA00022842"/>
    </source>
</evidence>
<evidence type="ECO:0000256" key="2">
    <source>
        <dbReference type="ARBA" id="ARBA00013025"/>
    </source>
</evidence>
<dbReference type="PIRSF" id="PIRSF001563">
    <property type="entry name" value="Folylpolyglu_synth"/>
    <property type="match status" value="1"/>
</dbReference>
<dbReference type="InterPro" id="IPR036615">
    <property type="entry name" value="Mur_ligase_C_dom_sf"/>
</dbReference>
<keyword evidence="4" id="KW-0479">Metal-binding</keyword>
<dbReference type="EC" id="6.3.2.17" evidence="2"/>
<reference evidence="13" key="2">
    <citation type="submission" date="2014-06" db="EMBL/GenBank/DDBJ databases">
        <title>Draft genome sequence of Eubacterium siraeum (DSM 15702).</title>
        <authorList>
            <person name="Sudarsanam P."/>
            <person name="Ley R."/>
            <person name="Guruge J."/>
            <person name="Turnbaugh P.J."/>
            <person name="Mahowald M."/>
            <person name="Liep D."/>
            <person name="Gordon J."/>
        </authorList>
    </citation>
    <scope>NUCLEOTIDE SEQUENCE</scope>
    <source>
        <strain evidence="13">DSM 15702</strain>
    </source>
</reference>
<dbReference type="InterPro" id="IPR036565">
    <property type="entry name" value="Mur-like_cat_sf"/>
</dbReference>
<comment type="caution">
    <text evidence="13">The sequence shown here is derived from an EMBL/GenBank/DDBJ whole genome shotgun (WGS) entry which is preliminary data.</text>
</comment>
<evidence type="ECO:0000256" key="1">
    <source>
        <dbReference type="ARBA" id="ARBA00008276"/>
    </source>
</evidence>
<evidence type="ECO:0000256" key="3">
    <source>
        <dbReference type="ARBA" id="ARBA00022598"/>
    </source>
</evidence>